<dbReference type="SUPFAM" id="SSF55945">
    <property type="entry name" value="TATA-box binding protein-like"/>
    <property type="match status" value="1"/>
</dbReference>
<evidence type="ECO:0000313" key="12">
    <source>
        <dbReference type="Proteomes" id="UP000821656"/>
    </source>
</evidence>
<keyword evidence="8 11" id="KW-0326">Glycosidase</keyword>
<evidence type="ECO:0000256" key="2">
    <source>
        <dbReference type="ARBA" id="ARBA00012720"/>
    </source>
</evidence>
<evidence type="ECO:0000256" key="4">
    <source>
        <dbReference type="ARBA" id="ARBA00022801"/>
    </source>
</evidence>
<gene>
    <name evidence="11" type="ORF">DFH45_001664</name>
</gene>
<evidence type="ECO:0000313" key="11">
    <source>
        <dbReference type="EMBL" id="NRV08701.1"/>
    </source>
</evidence>
<dbReference type="GO" id="GO:0003684">
    <property type="term" value="F:damaged DNA binding"/>
    <property type="evidence" value="ECO:0007669"/>
    <property type="project" value="InterPro"/>
</dbReference>
<dbReference type="PANTHER" id="PTHR10242:SF2">
    <property type="entry name" value="N-GLYCOSYLASE_DNA LYASE"/>
    <property type="match status" value="1"/>
</dbReference>
<feature type="domain" description="HhH-GPD" evidence="10">
    <location>
        <begin position="124"/>
        <end position="302"/>
    </location>
</feature>
<evidence type="ECO:0000256" key="5">
    <source>
        <dbReference type="ARBA" id="ARBA00023204"/>
    </source>
</evidence>
<dbReference type="Pfam" id="PF07934">
    <property type="entry name" value="OGG_N"/>
    <property type="match status" value="1"/>
</dbReference>
<dbReference type="PANTHER" id="PTHR10242">
    <property type="entry name" value="8-OXOGUANINE DNA GLYCOSYLASE"/>
    <property type="match status" value="1"/>
</dbReference>
<dbReference type="GO" id="GO:0008534">
    <property type="term" value="F:oxidized purine nucleobase lesion DNA N-glycosylase activity"/>
    <property type="evidence" value="ECO:0007669"/>
    <property type="project" value="InterPro"/>
</dbReference>
<keyword evidence="4 11" id="KW-0378">Hydrolase</keyword>
<dbReference type="Pfam" id="PF00730">
    <property type="entry name" value="HhH-GPD"/>
    <property type="match status" value="1"/>
</dbReference>
<evidence type="ECO:0000256" key="9">
    <source>
        <dbReference type="ARBA" id="ARBA00044632"/>
    </source>
</evidence>
<evidence type="ECO:0000256" key="7">
    <source>
        <dbReference type="ARBA" id="ARBA00023268"/>
    </source>
</evidence>
<dbReference type="Gene3D" id="1.10.1670.10">
    <property type="entry name" value="Helix-hairpin-Helix base-excision DNA repair enzymes (C-terminal)"/>
    <property type="match status" value="1"/>
</dbReference>
<keyword evidence="7" id="KW-0511">Multifunctional enzyme</keyword>
<keyword evidence="5" id="KW-0234">DNA repair</keyword>
<comment type="similarity">
    <text evidence="1">Belongs to the type-1 OGG1 family.</text>
</comment>
<evidence type="ECO:0000256" key="3">
    <source>
        <dbReference type="ARBA" id="ARBA00022763"/>
    </source>
</evidence>
<dbReference type="EMBL" id="JABSXK010000001">
    <property type="protein sequence ID" value="NRV08701.1"/>
    <property type="molecule type" value="Genomic_DNA"/>
</dbReference>
<dbReference type="GO" id="GO:0006289">
    <property type="term" value="P:nucleotide-excision repair"/>
    <property type="evidence" value="ECO:0007669"/>
    <property type="project" value="InterPro"/>
</dbReference>
<evidence type="ECO:0000259" key="10">
    <source>
        <dbReference type="SMART" id="SM00478"/>
    </source>
</evidence>
<keyword evidence="6 11" id="KW-0456">Lyase</keyword>
<dbReference type="SMART" id="SM00478">
    <property type="entry name" value="ENDO3c"/>
    <property type="match status" value="1"/>
</dbReference>
<dbReference type="AlphaFoldDB" id="A0A1B9BI06"/>
<dbReference type="Gene3D" id="3.30.310.260">
    <property type="match status" value="1"/>
</dbReference>
<dbReference type="InterPro" id="IPR011257">
    <property type="entry name" value="DNA_glycosylase"/>
</dbReference>
<dbReference type="EC" id="4.2.99.18" evidence="2"/>
<dbReference type="RefSeq" id="WP_065418597.1">
    <property type="nucleotide sequence ID" value="NZ_CP016090.1"/>
</dbReference>
<evidence type="ECO:0000256" key="8">
    <source>
        <dbReference type="ARBA" id="ARBA00023295"/>
    </source>
</evidence>
<evidence type="ECO:0000256" key="6">
    <source>
        <dbReference type="ARBA" id="ARBA00023239"/>
    </source>
</evidence>
<dbReference type="CDD" id="cd00056">
    <property type="entry name" value="ENDO3c"/>
    <property type="match status" value="1"/>
</dbReference>
<comment type="caution">
    <text evidence="11">The sequence shown here is derived from an EMBL/GenBank/DDBJ whole genome shotgun (WGS) entry which is preliminary data.</text>
</comment>
<keyword evidence="3" id="KW-0227">DNA damage</keyword>
<dbReference type="SUPFAM" id="SSF48150">
    <property type="entry name" value="DNA-glycosylase"/>
    <property type="match status" value="1"/>
</dbReference>
<protein>
    <recommendedName>
        <fullName evidence="2">DNA-(apurinic or apyrimidinic site) lyase</fullName>
        <ecNumber evidence="2">4.2.99.18</ecNumber>
    </recommendedName>
</protein>
<evidence type="ECO:0000256" key="1">
    <source>
        <dbReference type="ARBA" id="ARBA00010679"/>
    </source>
</evidence>
<comment type="catalytic activity">
    <reaction evidence="9">
        <text>2'-deoxyribonucleotide-(2'-deoxyribose 5'-phosphate)-2'-deoxyribonucleotide-DNA = a 3'-end 2'-deoxyribonucleotide-(2,3-dehydro-2,3-deoxyribose 5'-phosphate)-DNA + a 5'-end 5'-phospho-2'-deoxyribonucleoside-DNA + H(+)</text>
        <dbReference type="Rhea" id="RHEA:66592"/>
        <dbReference type="Rhea" id="RHEA-COMP:13180"/>
        <dbReference type="Rhea" id="RHEA-COMP:16897"/>
        <dbReference type="Rhea" id="RHEA-COMP:17067"/>
        <dbReference type="ChEBI" id="CHEBI:15378"/>
        <dbReference type="ChEBI" id="CHEBI:136412"/>
        <dbReference type="ChEBI" id="CHEBI:157695"/>
        <dbReference type="ChEBI" id="CHEBI:167181"/>
        <dbReference type="EC" id="4.2.99.18"/>
    </reaction>
</comment>
<organism evidence="11 12">
    <name type="scientific">Clostridium beijerinckii</name>
    <name type="common">Clostridium MP</name>
    <dbReference type="NCBI Taxonomy" id="1520"/>
    <lineage>
        <taxon>Bacteria</taxon>
        <taxon>Bacillati</taxon>
        <taxon>Bacillota</taxon>
        <taxon>Clostridia</taxon>
        <taxon>Eubacteriales</taxon>
        <taxon>Clostridiaceae</taxon>
        <taxon>Clostridium</taxon>
    </lineage>
</organism>
<proteinExistence type="inferred from homology"/>
<reference evidence="11" key="1">
    <citation type="submission" date="2020-05" db="EMBL/GenBank/DDBJ databases">
        <title>Genomic insights into acetone-butanol-ethanol (ABE) fermentation by sequencing solventogenic clostridia strains.</title>
        <authorList>
            <person name="Brown S."/>
        </authorList>
    </citation>
    <scope>NUCLEOTIDE SEQUENCE</scope>
    <source>
        <strain evidence="11">DJ126</strain>
    </source>
</reference>
<dbReference type="Proteomes" id="UP000821656">
    <property type="component" value="Unassembled WGS sequence"/>
</dbReference>
<dbReference type="Gene3D" id="1.10.340.30">
    <property type="entry name" value="Hypothetical protein, domain 2"/>
    <property type="match status" value="1"/>
</dbReference>
<dbReference type="InterPro" id="IPR003265">
    <property type="entry name" value="HhH-GPD_domain"/>
</dbReference>
<dbReference type="InterPro" id="IPR023170">
    <property type="entry name" value="HhH_base_excis_C"/>
</dbReference>
<dbReference type="InterPro" id="IPR012904">
    <property type="entry name" value="OGG_N"/>
</dbReference>
<dbReference type="InterPro" id="IPR052054">
    <property type="entry name" value="Oxidative_DNA_repair_enzyme"/>
</dbReference>
<name>A0A1B9BI06_CLOBE</name>
<accession>A0A1B9BI06</accession>
<sequence>MDYKSVEFYDNYLIIKELSNFKLKHIFECGQIFRFEEIEENDFIVIAFGRLIEVKEEGNDVIIYNSTKEDFQNIWLKYFDLDRDYSVIKDELSKDVLLKQSIEFGYGVRVLNQDPFEMLISFIISARNNIPSIKKTVNKISNKWGKEIIYKDKTYYAFPNIDEIKDATLEEIQETGASFRSKYIFDTIKNVYNSKSGKGNLKTNDENEYIKYDLDYIKNLDDDECHNALQEFKGVGSKVADCIMLFSMEKTSAFPVDVWVKRAMIHFYGAEDASLNKIRIFGRNKFGKLAGFAQQYLFYYARENKISVG</sequence>
<dbReference type="GO" id="GO:0006284">
    <property type="term" value="P:base-excision repair"/>
    <property type="evidence" value="ECO:0007669"/>
    <property type="project" value="InterPro"/>
</dbReference>
<dbReference type="GO" id="GO:0140078">
    <property type="term" value="F:class I DNA-(apurinic or apyrimidinic site) endonuclease activity"/>
    <property type="evidence" value="ECO:0007669"/>
    <property type="project" value="UniProtKB-EC"/>
</dbReference>